<evidence type="ECO:0000256" key="2">
    <source>
        <dbReference type="SAM" id="Phobius"/>
    </source>
</evidence>
<name>A0A1N6LZT6_9VIBR</name>
<dbReference type="NCBIfam" id="TIGR00825">
    <property type="entry name" value="EIIBC-GUT"/>
    <property type="match status" value="1"/>
</dbReference>
<dbReference type="Pfam" id="PF07663">
    <property type="entry name" value="EIIBC-GUT_C"/>
    <property type="match status" value="1"/>
</dbReference>
<sequence length="346" mass="35919">MTTTLKIKAGKGGWGKALIVDFPTNKKIMYMVGGTRPALVDRLVELTGLEAVDGFADGCEYKDMAVAVIDCGGSMRCGLYPKNNVPTLNVMPTGKSGVMAKYINESNYVSNVDVACVSVVDGLDAATRTSTVSANEISMGLSGADSSSADSSEAAVTAEDIDTTKKLTEQSDGLLARIGMAMGNVMAVFFQAGRDTIDTVMSTIIPFMAFVSMLIGVILASGIGDTIAHVLVPLATNPVGLIILALICSFPFLSPFLGPGAVIAQVIGVLIGTQIGLGNIPPHLALPALFAINAQAACDFIPVGLGLAEAKPETVRVGVPSVLYGRFLTGAPTVLLAWFASMFIYN</sequence>
<dbReference type="InterPro" id="IPR011618">
    <property type="entry name" value="PTS_EIIBC_GUT_N"/>
</dbReference>
<feature type="transmembrane region" description="Helical" evidence="2">
    <location>
        <begin position="174"/>
        <end position="192"/>
    </location>
</feature>
<dbReference type="GO" id="GO:0009401">
    <property type="term" value="P:phosphoenolpyruvate-dependent sugar phosphotransferase system"/>
    <property type="evidence" value="ECO:0007669"/>
    <property type="project" value="InterPro"/>
</dbReference>
<dbReference type="EC" id="2.7.1.191" evidence="4"/>
<feature type="modified residue" description="Phosphocysteine; by EIIA" evidence="1">
    <location>
        <position position="71"/>
    </location>
</feature>
<protein>
    <submittedName>
        <fullName evidence="4">Glucitol/sorbitol-specific phosphotransferase enzyme IIB component</fullName>
        <ecNumber evidence="4">2.7.1.191</ecNumber>
    </submittedName>
</protein>
<keyword evidence="4" id="KW-0808">Transferase</keyword>
<evidence type="ECO:0000313" key="4">
    <source>
        <dbReference type="EMBL" id="SIO92636.1"/>
    </source>
</evidence>
<gene>
    <name evidence="4" type="primary">srlE_2</name>
    <name evidence="4" type="ORF">VSP9026_00250</name>
</gene>
<accession>A0A1N6LZT6</accession>
<dbReference type="AlphaFoldDB" id="A0A1N6LZT6"/>
<feature type="transmembrane region" description="Helical" evidence="2">
    <location>
        <begin position="259"/>
        <end position="277"/>
    </location>
</feature>
<keyword evidence="2" id="KW-0812">Transmembrane</keyword>
<evidence type="ECO:0000259" key="3">
    <source>
        <dbReference type="PROSITE" id="PS51102"/>
    </source>
</evidence>
<feature type="domain" description="PTS EIIB type-5" evidence="3">
    <location>
        <begin position="1"/>
        <end position="205"/>
    </location>
</feature>
<feature type="transmembrane region" description="Helical" evidence="2">
    <location>
        <begin position="323"/>
        <end position="345"/>
    </location>
</feature>
<dbReference type="InterPro" id="IPR011638">
    <property type="entry name" value="PTS_EIIBC_GUT_C"/>
</dbReference>
<organism evidence="4 5">
    <name type="scientific">Vibrio spartinae</name>
    <dbReference type="NCBI Taxonomy" id="1918945"/>
    <lineage>
        <taxon>Bacteria</taxon>
        <taxon>Pseudomonadati</taxon>
        <taxon>Pseudomonadota</taxon>
        <taxon>Gammaproteobacteria</taxon>
        <taxon>Vibrionales</taxon>
        <taxon>Vibrionaceae</taxon>
        <taxon>Vibrio</taxon>
    </lineage>
</organism>
<feature type="transmembrane region" description="Helical" evidence="2">
    <location>
        <begin position="284"/>
        <end position="303"/>
    </location>
</feature>
<dbReference type="GO" id="GO:0005886">
    <property type="term" value="C:plasma membrane"/>
    <property type="evidence" value="ECO:0007669"/>
    <property type="project" value="TreeGrafter"/>
</dbReference>
<evidence type="ECO:0000256" key="1">
    <source>
        <dbReference type="PROSITE-ProRule" id="PRU00425"/>
    </source>
</evidence>
<dbReference type="Proteomes" id="UP000184774">
    <property type="component" value="Unassembled WGS sequence"/>
</dbReference>
<dbReference type="PANTHER" id="PTHR39427">
    <property type="match status" value="1"/>
</dbReference>
<reference evidence="4 5" key="1">
    <citation type="submission" date="2016-12" db="EMBL/GenBank/DDBJ databases">
        <authorList>
            <person name="Song W.-J."/>
            <person name="Kurnit D.M."/>
        </authorList>
    </citation>
    <scope>NUCLEOTIDE SEQUENCE [LARGE SCALE GENOMIC DNA]</scope>
    <source>
        <strain evidence="4 5">CECT 9026</strain>
    </source>
</reference>
<dbReference type="RefSeq" id="WP_074371275.1">
    <property type="nucleotide sequence ID" value="NZ_AP024908.1"/>
</dbReference>
<dbReference type="GO" id="GO:0008982">
    <property type="term" value="F:protein-N(PI)-phosphohistidine-sugar phosphotransferase activity"/>
    <property type="evidence" value="ECO:0007669"/>
    <property type="project" value="InterPro"/>
</dbReference>
<dbReference type="EMBL" id="FSSB01000002">
    <property type="protein sequence ID" value="SIO92636.1"/>
    <property type="molecule type" value="Genomic_DNA"/>
</dbReference>
<feature type="transmembrane region" description="Helical" evidence="2">
    <location>
        <begin position="204"/>
        <end position="223"/>
    </location>
</feature>
<proteinExistence type="predicted"/>
<keyword evidence="2" id="KW-1133">Transmembrane helix</keyword>
<dbReference type="OrthoDB" id="4774329at2"/>
<feature type="transmembrane region" description="Helical" evidence="2">
    <location>
        <begin position="230"/>
        <end position="253"/>
    </location>
</feature>
<evidence type="ECO:0000313" key="5">
    <source>
        <dbReference type="Proteomes" id="UP000184774"/>
    </source>
</evidence>
<dbReference type="PROSITE" id="PS51102">
    <property type="entry name" value="PTS_EIIB_TYPE_5"/>
    <property type="match status" value="1"/>
</dbReference>
<dbReference type="Pfam" id="PF03612">
    <property type="entry name" value="EIIBC-GUT_N"/>
    <property type="match status" value="1"/>
</dbReference>
<dbReference type="InterPro" id="IPR004702">
    <property type="entry name" value="PTS_sorb_EIIBC"/>
</dbReference>
<dbReference type="PANTHER" id="PTHR39427:SF1">
    <property type="entry name" value="PTS SYSTEM GLUCITOL_SORBITOL-SPECIFIC EIIB COMPONENT"/>
    <property type="match status" value="1"/>
</dbReference>
<keyword evidence="2" id="KW-0472">Membrane</keyword>